<evidence type="ECO:0000313" key="1">
    <source>
        <dbReference type="EMBL" id="KAH7999801.1"/>
    </source>
</evidence>
<sequence>MNRFYFPENNMIEFYQNFSFMSGGMIMSFSAVLILLRHVSVVLRSQLIGIPVHLAHFGCDVQVMYTVQHNSETRARRITHGIRSTCTCAYLAHMIQLTLFVKKRWFLCHAFLSCKESQSSIQSLSLPHNRHLVR</sequence>
<dbReference type="EMBL" id="CM037618">
    <property type="protein sequence ID" value="KAH7999801.1"/>
    <property type="molecule type" value="Genomic_DNA"/>
</dbReference>
<proteinExistence type="predicted"/>
<reference evidence="1" key="1">
    <citation type="submission" date="2021-08" db="EMBL/GenBank/DDBJ databases">
        <title>The first chromosome-level gecko genome reveals the dynamic sex chromosomes of Neotropical dwarf geckos (Sphaerodactylidae: Sphaerodactylus).</title>
        <authorList>
            <person name="Pinto B.J."/>
            <person name="Keating S.E."/>
            <person name="Gamble T."/>
        </authorList>
    </citation>
    <scope>NUCLEOTIDE SEQUENCE</scope>
    <source>
        <strain evidence="1">TG3544</strain>
    </source>
</reference>
<name>A0ACB8F4E7_9SAUR</name>
<keyword evidence="2" id="KW-1185">Reference proteome</keyword>
<dbReference type="Proteomes" id="UP000827872">
    <property type="component" value="Linkage Group LG05"/>
</dbReference>
<organism evidence="1 2">
    <name type="scientific">Sphaerodactylus townsendi</name>
    <dbReference type="NCBI Taxonomy" id="933632"/>
    <lineage>
        <taxon>Eukaryota</taxon>
        <taxon>Metazoa</taxon>
        <taxon>Chordata</taxon>
        <taxon>Craniata</taxon>
        <taxon>Vertebrata</taxon>
        <taxon>Euteleostomi</taxon>
        <taxon>Lepidosauria</taxon>
        <taxon>Squamata</taxon>
        <taxon>Bifurcata</taxon>
        <taxon>Gekkota</taxon>
        <taxon>Sphaerodactylidae</taxon>
        <taxon>Sphaerodactylus</taxon>
    </lineage>
</organism>
<accession>A0ACB8F4E7</accession>
<comment type="caution">
    <text evidence="1">The sequence shown here is derived from an EMBL/GenBank/DDBJ whole genome shotgun (WGS) entry which is preliminary data.</text>
</comment>
<protein>
    <submittedName>
        <fullName evidence="1">Uncharacterized protein</fullName>
    </submittedName>
</protein>
<gene>
    <name evidence="1" type="ORF">K3G42_019071</name>
</gene>
<evidence type="ECO:0000313" key="2">
    <source>
        <dbReference type="Proteomes" id="UP000827872"/>
    </source>
</evidence>